<name>A0A0C2Y4Y9_HEBCY</name>
<sequence>MTRKPIFTSSQAQNVPFQACSNRMRKQGRGLQESGYHSNIHGPPTLSQIGGQVAVSSFHSQPCRTRSNFMHPVSWHRHPQMSAAAKRRLDSGHFGTLWETLPYRKHRRVQCCGIHPLFGKVDEERRLDRLEFAWNMQRLTLNVDTRLIVIRHWKCWVLLPQTSVINIYRHYNAIGKRFPAVDVKKSSNILSLRPRIWFASDSSPKVHSNQLR</sequence>
<organism evidence="1 2">
    <name type="scientific">Hebeloma cylindrosporum</name>
    <dbReference type="NCBI Taxonomy" id="76867"/>
    <lineage>
        <taxon>Eukaryota</taxon>
        <taxon>Fungi</taxon>
        <taxon>Dikarya</taxon>
        <taxon>Basidiomycota</taxon>
        <taxon>Agaricomycotina</taxon>
        <taxon>Agaricomycetes</taxon>
        <taxon>Agaricomycetidae</taxon>
        <taxon>Agaricales</taxon>
        <taxon>Agaricineae</taxon>
        <taxon>Hymenogastraceae</taxon>
        <taxon>Hebeloma</taxon>
    </lineage>
</organism>
<dbReference type="HOGENOM" id="CLU_1299861_0_0_1"/>
<proteinExistence type="predicted"/>
<dbReference type="OrthoDB" id="3133596at2759"/>
<reference evidence="2" key="2">
    <citation type="submission" date="2015-01" db="EMBL/GenBank/DDBJ databases">
        <title>Evolutionary Origins and Diversification of the Mycorrhizal Mutualists.</title>
        <authorList>
            <consortium name="DOE Joint Genome Institute"/>
            <consortium name="Mycorrhizal Genomics Consortium"/>
            <person name="Kohler A."/>
            <person name="Kuo A."/>
            <person name="Nagy L.G."/>
            <person name="Floudas D."/>
            <person name="Copeland A."/>
            <person name="Barry K.W."/>
            <person name="Cichocki N."/>
            <person name="Veneault-Fourrey C."/>
            <person name="LaButti K."/>
            <person name="Lindquist E.A."/>
            <person name="Lipzen A."/>
            <person name="Lundell T."/>
            <person name="Morin E."/>
            <person name="Murat C."/>
            <person name="Riley R."/>
            <person name="Ohm R."/>
            <person name="Sun H."/>
            <person name="Tunlid A."/>
            <person name="Henrissat B."/>
            <person name="Grigoriev I.V."/>
            <person name="Hibbett D.S."/>
            <person name="Martin F."/>
        </authorList>
    </citation>
    <scope>NUCLEOTIDE SEQUENCE [LARGE SCALE GENOMIC DNA]</scope>
    <source>
        <strain evidence="2">h7</strain>
    </source>
</reference>
<evidence type="ECO:0000313" key="1">
    <source>
        <dbReference type="EMBL" id="KIM36092.1"/>
    </source>
</evidence>
<accession>A0A0C2Y4Y9</accession>
<evidence type="ECO:0000313" key="2">
    <source>
        <dbReference type="Proteomes" id="UP000053424"/>
    </source>
</evidence>
<keyword evidence="2" id="KW-1185">Reference proteome</keyword>
<reference evidence="1 2" key="1">
    <citation type="submission" date="2014-04" db="EMBL/GenBank/DDBJ databases">
        <authorList>
            <consortium name="DOE Joint Genome Institute"/>
            <person name="Kuo A."/>
            <person name="Gay G."/>
            <person name="Dore J."/>
            <person name="Kohler A."/>
            <person name="Nagy L.G."/>
            <person name="Floudas D."/>
            <person name="Copeland A."/>
            <person name="Barry K.W."/>
            <person name="Cichocki N."/>
            <person name="Veneault-Fourrey C."/>
            <person name="LaButti K."/>
            <person name="Lindquist E.A."/>
            <person name="Lipzen A."/>
            <person name="Lundell T."/>
            <person name="Morin E."/>
            <person name="Murat C."/>
            <person name="Sun H."/>
            <person name="Tunlid A."/>
            <person name="Henrissat B."/>
            <person name="Grigoriev I.V."/>
            <person name="Hibbett D.S."/>
            <person name="Martin F."/>
            <person name="Nordberg H.P."/>
            <person name="Cantor M.N."/>
            <person name="Hua S.X."/>
        </authorList>
    </citation>
    <scope>NUCLEOTIDE SEQUENCE [LARGE SCALE GENOMIC DNA]</scope>
    <source>
        <strain evidence="2">h7</strain>
    </source>
</reference>
<dbReference type="AlphaFoldDB" id="A0A0C2Y4Y9"/>
<gene>
    <name evidence="1" type="ORF">M413DRAFT_322039</name>
</gene>
<dbReference type="Proteomes" id="UP000053424">
    <property type="component" value="Unassembled WGS sequence"/>
</dbReference>
<protein>
    <submittedName>
        <fullName evidence="1">Uncharacterized protein</fullName>
    </submittedName>
</protein>
<dbReference type="EMBL" id="KN831809">
    <property type="protein sequence ID" value="KIM36092.1"/>
    <property type="molecule type" value="Genomic_DNA"/>
</dbReference>